<dbReference type="Pfam" id="PF00440">
    <property type="entry name" value="TetR_N"/>
    <property type="match status" value="1"/>
</dbReference>
<protein>
    <submittedName>
        <fullName evidence="6">HTH-type transcriptional repressor KstR</fullName>
    </submittedName>
</protein>
<dbReference type="GO" id="GO:0003700">
    <property type="term" value="F:DNA-binding transcription factor activity"/>
    <property type="evidence" value="ECO:0007669"/>
    <property type="project" value="TreeGrafter"/>
</dbReference>
<keyword evidence="7" id="KW-1185">Reference proteome</keyword>
<dbReference type="InterPro" id="IPR009057">
    <property type="entry name" value="Homeodomain-like_sf"/>
</dbReference>
<dbReference type="AlphaFoldDB" id="A0A132BQV1"/>
<evidence type="ECO:0000313" key="7">
    <source>
        <dbReference type="Proteomes" id="UP000068382"/>
    </source>
</evidence>
<proteinExistence type="predicted"/>
<dbReference type="GO" id="GO:0000976">
    <property type="term" value="F:transcription cis-regulatory region binding"/>
    <property type="evidence" value="ECO:0007669"/>
    <property type="project" value="TreeGrafter"/>
</dbReference>
<dbReference type="PROSITE" id="PS01081">
    <property type="entry name" value="HTH_TETR_1"/>
    <property type="match status" value="1"/>
</dbReference>
<feature type="domain" description="HTH tetR-type" evidence="5">
    <location>
        <begin position="21"/>
        <end position="81"/>
    </location>
</feature>
<accession>A0A132BQV1</accession>
<dbReference type="InterPro" id="IPR050109">
    <property type="entry name" value="HTH-type_TetR-like_transc_reg"/>
</dbReference>
<dbReference type="Gene3D" id="1.10.357.10">
    <property type="entry name" value="Tetracycline Repressor, domain 2"/>
    <property type="match status" value="1"/>
</dbReference>
<dbReference type="PROSITE" id="PS50977">
    <property type="entry name" value="HTH_TETR_2"/>
    <property type="match status" value="1"/>
</dbReference>
<name>A0A132BQV1_9RHOB</name>
<dbReference type="EMBL" id="LPUY01000135">
    <property type="protein sequence ID" value="KUP90783.1"/>
    <property type="molecule type" value="Genomic_DNA"/>
</dbReference>
<gene>
    <name evidence="6" type="primary">kstR</name>
    <name evidence="6" type="ORF">TRIHO_43280</name>
</gene>
<dbReference type="InterPro" id="IPR041669">
    <property type="entry name" value="TetR_C_15"/>
</dbReference>
<comment type="caution">
    <text evidence="6">The sequence shown here is derived from an EMBL/GenBank/DDBJ whole genome shotgun (WGS) entry which is preliminary data.</text>
</comment>
<keyword evidence="3" id="KW-0804">Transcription</keyword>
<dbReference type="InterPro" id="IPR001647">
    <property type="entry name" value="HTH_TetR"/>
</dbReference>
<organism evidence="6 7">
    <name type="scientific">Tritonibacter horizontis</name>
    <dbReference type="NCBI Taxonomy" id="1768241"/>
    <lineage>
        <taxon>Bacteria</taxon>
        <taxon>Pseudomonadati</taxon>
        <taxon>Pseudomonadota</taxon>
        <taxon>Alphaproteobacteria</taxon>
        <taxon>Rhodobacterales</taxon>
        <taxon>Paracoccaceae</taxon>
        <taxon>Tritonibacter</taxon>
    </lineage>
</organism>
<keyword evidence="1" id="KW-0805">Transcription regulation</keyword>
<dbReference type="PRINTS" id="PR00455">
    <property type="entry name" value="HTHTETR"/>
</dbReference>
<evidence type="ECO:0000256" key="1">
    <source>
        <dbReference type="ARBA" id="ARBA00023015"/>
    </source>
</evidence>
<evidence type="ECO:0000256" key="4">
    <source>
        <dbReference type="PROSITE-ProRule" id="PRU00335"/>
    </source>
</evidence>
<dbReference type="RefSeq" id="WP_068248677.1">
    <property type="nucleotide sequence ID" value="NZ_LPUY01000135.1"/>
</dbReference>
<feature type="DNA-binding region" description="H-T-H motif" evidence="4">
    <location>
        <begin position="44"/>
        <end position="63"/>
    </location>
</feature>
<sequence>MTLTAPPGLIPRKTPRQQRAKVTVDAILEATIQVLLRGGIAGLTTTNVAERAGVSVGTMYQYFPNKQALIYALNAQYLDLLAQRIETTCTTNHGAPVTDMIEALVNTYWTAKTERADVTRALYRSVVEMDNAALIHDFAARTSAATETMLRSASDVTFRDPAAINLTLVTVIFGAVRNAFERGLDATNGDALRVELIAMCQAYASARSTPDSS</sequence>
<dbReference type="OrthoDB" id="9808189at2"/>
<reference evidence="6 7" key="1">
    <citation type="submission" date="2015-12" db="EMBL/GenBank/DDBJ databases">
        <title>Genome sequence of the marine Rhodobacteraceae strain O3.65, Candidatus Tritonibacter horizontis.</title>
        <authorList>
            <person name="Poehlein A."/>
            <person name="Giebel H.A."/>
            <person name="Voget S."/>
            <person name="Brinkhoff T."/>
        </authorList>
    </citation>
    <scope>NUCLEOTIDE SEQUENCE [LARGE SCALE GENOMIC DNA]</scope>
    <source>
        <strain evidence="6 7">O3.65</strain>
    </source>
</reference>
<evidence type="ECO:0000313" key="6">
    <source>
        <dbReference type="EMBL" id="KUP90783.1"/>
    </source>
</evidence>
<dbReference type="PANTHER" id="PTHR30055:SF234">
    <property type="entry name" value="HTH-TYPE TRANSCRIPTIONAL REGULATOR BETI"/>
    <property type="match status" value="1"/>
</dbReference>
<evidence type="ECO:0000256" key="2">
    <source>
        <dbReference type="ARBA" id="ARBA00023125"/>
    </source>
</evidence>
<keyword evidence="2 4" id="KW-0238">DNA-binding</keyword>
<dbReference type="Pfam" id="PF17918">
    <property type="entry name" value="TetR_C_15"/>
    <property type="match status" value="1"/>
</dbReference>
<dbReference type="InterPro" id="IPR023772">
    <property type="entry name" value="DNA-bd_HTH_TetR-type_CS"/>
</dbReference>
<dbReference type="PANTHER" id="PTHR30055">
    <property type="entry name" value="HTH-TYPE TRANSCRIPTIONAL REGULATOR RUTR"/>
    <property type="match status" value="1"/>
</dbReference>
<dbReference type="SUPFAM" id="SSF46689">
    <property type="entry name" value="Homeodomain-like"/>
    <property type="match status" value="1"/>
</dbReference>
<dbReference type="PATRIC" id="fig|1768241.3.peg.4522"/>
<evidence type="ECO:0000256" key="3">
    <source>
        <dbReference type="ARBA" id="ARBA00023163"/>
    </source>
</evidence>
<evidence type="ECO:0000259" key="5">
    <source>
        <dbReference type="PROSITE" id="PS50977"/>
    </source>
</evidence>
<dbReference type="Proteomes" id="UP000068382">
    <property type="component" value="Unassembled WGS sequence"/>
</dbReference>